<sequence>MANAFSELADVARSIKAEILSDWSEYVQREQIAIPAPSEELQAVLGQGEMTATSIAEVARNTGLVNEINAFLEAAQQRFGWAGMAAVRGDRMAELRDRMSGIKEHDLERVARLTQDVGRLHDRVQAQHERQERKVEHDLKLTRRSAEIEP</sequence>
<comment type="caution">
    <text evidence="2">The sequence shown here is derived from an EMBL/GenBank/DDBJ whole genome shotgun (WGS) entry which is preliminary data.</text>
</comment>
<reference evidence="2" key="1">
    <citation type="journal article" date="2021" name="Front. Microbiol.">
        <title>Comprehensive Comparative Genomics and Phenotyping of Methylobacterium Species.</title>
        <authorList>
            <person name="Alessa O."/>
            <person name="Ogura Y."/>
            <person name="Fujitani Y."/>
            <person name="Takami H."/>
            <person name="Hayashi T."/>
            <person name="Sahin N."/>
            <person name="Tani A."/>
        </authorList>
    </citation>
    <scope>NUCLEOTIDE SEQUENCE</scope>
    <source>
        <strain evidence="2">DSM 17168</strain>
    </source>
</reference>
<evidence type="ECO:0000256" key="1">
    <source>
        <dbReference type="SAM" id="MobiDB-lite"/>
    </source>
</evidence>
<proteinExistence type="predicted"/>
<evidence type="ECO:0000313" key="2">
    <source>
        <dbReference type="EMBL" id="GJE04517.1"/>
    </source>
</evidence>
<reference evidence="2" key="2">
    <citation type="submission" date="2021-08" db="EMBL/GenBank/DDBJ databases">
        <authorList>
            <person name="Tani A."/>
            <person name="Ola A."/>
            <person name="Ogura Y."/>
            <person name="Katsura K."/>
            <person name="Hayashi T."/>
        </authorList>
    </citation>
    <scope>NUCLEOTIDE SEQUENCE</scope>
    <source>
        <strain evidence="2">DSM 17168</strain>
    </source>
</reference>
<organism evidence="2 3">
    <name type="scientific">Methylobacterium isbiliense</name>
    <dbReference type="NCBI Taxonomy" id="315478"/>
    <lineage>
        <taxon>Bacteria</taxon>
        <taxon>Pseudomonadati</taxon>
        <taxon>Pseudomonadota</taxon>
        <taxon>Alphaproteobacteria</taxon>
        <taxon>Hyphomicrobiales</taxon>
        <taxon>Methylobacteriaceae</taxon>
        <taxon>Methylobacterium</taxon>
    </lineage>
</organism>
<evidence type="ECO:0008006" key="4">
    <source>
        <dbReference type="Google" id="ProtNLM"/>
    </source>
</evidence>
<protein>
    <recommendedName>
        <fullName evidence="4">KfrA N-terminal DNA-binding domain-containing protein</fullName>
    </recommendedName>
</protein>
<evidence type="ECO:0000313" key="3">
    <source>
        <dbReference type="Proteomes" id="UP001055153"/>
    </source>
</evidence>
<dbReference type="EMBL" id="BPQQ01000128">
    <property type="protein sequence ID" value="GJE04517.1"/>
    <property type="molecule type" value="Genomic_DNA"/>
</dbReference>
<name>A0ABQ4SMR3_9HYPH</name>
<gene>
    <name evidence="2" type="ORF">GMJLKIPL_6481</name>
</gene>
<accession>A0ABQ4SMR3</accession>
<keyword evidence="3" id="KW-1185">Reference proteome</keyword>
<dbReference type="Proteomes" id="UP001055153">
    <property type="component" value="Unassembled WGS sequence"/>
</dbReference>
<feature type="region of interest" description="Disordered" evidence="1">
    <location>
        <begin position="124"/>
        <end position="150"/>
    </location>
</feature>